<comment type="caution">
    <text evidence="2">The sequence shown here is derived from an EMBL/GenBank/DDBJ whole genome shotgun (WGS) entry which is preliminary data.</text>
</comment>
<gene>
    <name evidence="2" type="ORF">CWS72_12335</name>
</gene>
<keyword evidence="1" id="KW-0472">Membrane</keyword>
<dbReference type="AlphaFoldDB" id="A0A2N3PVF0"/>
<feature type="transmembrane region" description="Helical" evidence="1">
    <location>
        <begin position="58"/>
        <end position="77"/>
    </location>
</feature>
<evidence type="ECO:0000256" key="1">
    <source>
        <dbReference type="SAM" id="Phobius"/>
    </source>
</evidence>
<dbReference type="EMBL" id="PIUM01000012">
    <property type="protein sequence ID" value="PKU24371.1"/>
    <property type="molecule type" value="Genomic_DNA"/>
</dbReference>
<sequence length="104" mass="10963">MKADPLDNFVNSAAPPVKIADSRVHDLTTAVQMRIDHLPSTGRIAFPPPSMPSVLPRYALPMATAALLGVLLGSAVLPQREAMAQRPPLLSLISATAPSQPLGF</sequence>
<dbReference type="Proteomes" id="UP000233293">
    <property type="component" value="Unassembled WGS sequence"/>
</dbReference>
<keyword evidence="1" id="KW-1133">Transmembrane helix</keyword>
<keyword evidence="3" id="KW-1185">Reference proteome</keyword>
<keyword evidence="1" id="KW-0812">Transmembrane</keyword>
<evidence type="ECO:0000313" key="2">
    <source>
        <dbReference type="EMBL" id="PKU24371.1"/>
    </source>
</evidence>
<dbReference type="RefSeq" id="WP_101250910.1">
    <property type="nucleotide sequence ID" value="NZ_PIUM01000012.1"/>
</dbReference>
<organism evidence="2 3">
    <name type="scientific">Telmatospirillum siberiense</name>
    <dbReference type="NCBI Taxonomy" id="382514"/>
    <lineage>
        <taxon>Bacteria</taxon>
        <taxon>Pseudomonadati</taxon>
        <taxon>Pseudomonadota</taxon>
        <taxon>Alphaproteobacteria</taxon>
        <taxon>Rhodospirillales</taxon>
        <taxon>Rhodospirillaceae</taxon>
        <taxon>Telmatospirillum</taxon>
    </lineage>
</organism>
<protein>
    <submittedName>
        <fullName evidence="2">Uncharacterized protein</fullName>
    </submittedName>
</protein>
<accession>A0A2N3PVF0</accession>
<proteinExistence type="predicted"/>
<evidence type="ECO:0000313" key="3">
    <source>
        <dbReference type="Proteomes" id="UP000233293"/>
    </source>
</evidence>
<name>A0A2N3PVF0_9PROT</name>
<reference evidence="3" key="1">
    <citation type="submission" date="2017-12" db="EMBL/GenBank/DDBJ databases">
        <title>Draft genome sequence of Telmatospirillum siberiense 26-4b1T, an acidotolerant peatland alphaproteobacterium potentially involved in sulfur cycling.</title>
        <authorList>
            <person name="Hausmann B."/>
            <person name="Pjevac P."/>
            <person name="Schreck K."/>
            <person name="Herbold C.W."/>
            <person name="Daims H."/>
            <person name="Wagner M."/>
            <person name="Pester M."/>
            <person name="Loy A."/>
        </authorList>
    </citation>
    <scope>NUCLEOTIDE SEQUENCE [LARGE SCALE GENOMIC DNA]</scope>
    <source>
        <strain evidence="3">26-4b1</strain>
    </source>
</reference>